<dbReference type="Proteomes" id="UP000287865">
    <property type="component" value="Unassembled WGS sequence"/>
</dbReference>
<feature type="domain" description="Putative zinc-finger" evidence="2">
    <location>
        <begin position="9"/>
        <end position="38"/>
    </location>
</feature>
<feature type="domain" description="ChrR-like cupin" evidence="1">
    <location>
        <begin position="126"/>
        <end position="210"/>
    </location>
</feature>
<reference evidence="4 6" key="1">
    <citation type="journal article" date="2018" name="Front. Microbiol.">
        <title>Genome-Based Analysis Reveals the Taxonomy and Diversity of the Family Idiomarinaceae.</title>
        <authorList>
            <person name="Liu Y."/>
            <person name="Lai Q."/>
            <person name="Shao Z."/>
        </authorList>
    </citation>
    <scope>NUCLEOTIDE SEQUENCE [LARGE SCALE GENOMIC DNA]</scope>
    <source>
        <strain evidence="4 6">CF12-14</strain>
    </source>
</reference>
<dbReference type="InterPro" id="IPR014710">
    <property type="entry name" value="RmlC-like_jellyroll"/>
</dbReference>
<dbReference type="AlphaFoldDB" id="A0A327WYJ7"/>
<evidence type="ECO:0000313" key="4">
    <source>
        <dbReference type="EMBL" id="RUO24969.1"/>
    </source>
</evidence>
<dbReference type="Pfam" id="PF12973">
    <property type="entry name" value="Cupin_7"/>
    <property type="match status" value="1"/>
</dbReference>
<dbReference type="NCBIfam" id="TIGR02451">
    <property type="entry name" value="anti_sig_ChrR"/>
    <property type="match status" value="1"/>
</dbReference>
<dbReference type="Proteomes" id="UP000249203">
    <property type="component" value="Unassembled WGS sequence"/>
</dbReference>
<name>A0A327WYJ7_9GAMM</name>
<evidence type="ECO:0000259" key="2">
    <source>
        <dbReference type="Pfam" id="PF13490"/>
    </source>
</evidence>
<keyword evidence="6" id="KW-1185">Reference proteome</keyword>
<dbReference type="SUPFAM" id="SSF51182">
    <property type="entry name" value="RmlC-like cupins"/>
    <property type="match status" value="1"/>
</dbReference>
<dbReference type="EMBL" id="QLMD01000004">
    <property type="protein sequence ID" value="RAJ98820.1"/>
    <property type="molecule type" value="Genomic_DNA"/>
</dbReference>
<dbReference type="InterPro" id="IPR025979">
    <property type="entry name" value="ChrR-like_cupin_dom"/>
</dbReference>
<evidence type="ECO:0000313" key="5">
    <source>
        <dbReference type="Proteomes" id="UP000249203"/>
    </source>
</evidence>
<reference evidence="3 5" key="2">
    <citation type="submission" date="2018-06" db="EMBL/GenBank/DDBJ databases">
        <title>Genomic Encyclopedia of Type Strains, Phase III (KMG-III): the genomes of soil and plant-associated and newly described type strains.</title>
        <authorList>
            <person name="Whitman W."/>
        </authorList>
    </citation>
    <scope>NUCLEOTIDE SEQUENCE [LARGE SCALE GENOMIC DNA]</scope>
    <source>
        <strain evidence="3 5">CGMCC 1.15366</strain>
    </source>
</reference>
<gene>
    <name evidence="3" type="ORF">B0I24_10421</name>
    <name evidence="4" type="ORF">CWE07_05680</name>
</gene>
<evidence type="ECO:0000259" key="1">
    <source>
        <dbReference type="Pfam" id="PF12973"/>
    </source>
</evidence>
<organism evidence="3 5">
    <name type="scientific">Aliidiomarina maris</name>
    <dbReference type="NCBI Taxonomy" id="531312"/>
    <lineage>
        <taxon>Bacteria</taxon>
        <taxon>Pseudomonadati</taxon>
        <taxon>Pseudomonadota</taxon>
        <taxon>Gammaproteobacteria</taxon>
        <taxon>Alteromonadales</taxon>
        <taxon>Idiomarinaceae</taxon>
        <taxon>Aliidiomarina</taxon>
    </lineage>
</organism>
<evidence type="ECO:0000313" key="3">
    <source>
        <dbReference type="EMBL" id="RAJ98820.1"/>
    </source>
</evidence>
<dbReference type="Gene3D" id="2.60.120.10">
    <property type="entry name" value="Jelly Rolls"/>
    <property type="match status" value="1"/>
</dbReference>
<evidence type="ECO:0000313" key="6">
    <source>
        <dbReference type="Proteomes" id="UP000287865"/>
    </source>
</evidence>
<dbReference type="OrthoDB" id="2988517at2"/>
<dbReference type="InterPro" id="IPR027383">
    <property type="entry name" value="Znf_put"/>
</dbReference>
<dbReference type="Gene3D" id="1.10.10.1320">
    <property type="entry name" value="Anti-sigma factor, zinc-finger domain"/>
    <property type="match status" value="1"/>
</dbReference>
<sequence length="235" mass="26042">MIKAHPTDAMLHAYVAGELNSASALVVSTHLDMCPHCRRMANAVEEELACEFESAPAAQLDGDDMHLMLDAIFSSSASKFDTEVSPYPAQAEAQAPVKPKDAMITLEGKRFQLPRSLANQKHRIGPWSKMMGNMWRAPINLGTDEVANLIYMDRATSVPEHTHRGTELQLVINGVFKDEYGSYSDGDMLVLDHTHQHTPETTDEDCLILAVMDAPLHFTSGISRLLNPFSSLFFR</sequence>
<dbReference type="InterPro" id="IPR012807">
    <property type="entry name" value="Anti-sigma_ChrR"/>
</dbReference>
<protein>
    <submittedName>
        <fullName evidence="3">ChrR-like anti-ECFsigma factor</fullName>
    </submittedName>
    <submittedName>
        <fullName evidence="4">Transcriptional regulator</fullName>
    </submittedName>
</protein>
<dbReference type="InterPro" id="IPR041916">
    <property type="entry name" value="Anti_sigma_zinc_sf"/>
</dbReference>
<dbReference type="EMBL" id="PIPK01000004">
    <property type="protein sequence ID" value="RUO24969.1"/>
    <property type="molecule type" value="Genomic_DNA"/>
</dbReference>
<dbReference type="RefSeq" id="WP_111568916.1">
    <property type="nucleotide sequence ID" value="NZ_PIPK01000004.1"/>
</dbReference>
<dbReference type="InterPro" id="IPR011051">
    <property type="entry name" value="RmlC_Cupin_sf"/>
</dbReference>
<dbReference type="Pfam" id="PF13490">
    <property type="entry name" value="zf-HC2"/>
    <property type="match status" value="1"/>
</dbReference>
<dbReference type="CDD" id="cd20301">
    <property type="entry name" value="cupin_ChrR"/>
    <property type="match status" value="1"/>
</dbReference>
<comment type="caution">
    <text evidence="3">The sequence shown here is derived from an EMBL/GenBank/DDBJ whole genome shotgun (WGS) entry which is preliminary data.</text>
</comment>
<accession>A0A327WYJ7</accession>
<proteinExistence type="predicted"/>